<reference evidence="1 2" key="1">
    <citation type="journal article" date="2010" name="J. Bacteriol.">
        <title>Genome sequences of Pelagibaca bermudensis HTCC2601T and Maritimibacter alkaliphilus HTCC2654T, the type strains of two marine Roseobacter genera.</title>
        <authorList>
            <person name="Thrash J.C."/>
            <person name="Cho J.C."/>
            <person name="Ferriera S."/>
            <person name="Johnson J."/>
            <person name="Vergin K.L."/>
            <person name="Giovannoni S.J."/>
        </authorList>
    </citation>
    <scope>NUCLEOTIDE SEQUENCE [LARGE SCALE GENOMIC DNA]</scope>
    <source>
        <strain evidence="1 2">HTCC2654</strain>
    </source>
</reference>
<sequence length="341" mass="38503">MPIIAFDPANRPIFSIPFHFDVAGHKIALSTFVETSVEYERLFEALNQELFSGELQYKLYVFAPEPGSFKSTLGVVIIAGFSALTATIFGDFGEGFVEGLTGKPTHEWGQEIGNRIRQELSTESRSDAIPDDEIESAISTEILVNSSERFLEKRTSELAQIGLSPEDYPESFAAKNAFYDALELNPQIKSVGFGDSPETPVSREDFSLRVTPVRPRDDSTWEFETRKIFVTSPNWDQNDKQRGWKGRDSKGSFVFFTIYDPHFWLRYENGEVNSGTIDELVVQFAVKVENGRRKNRIVLNVISYNDDDFGAEMSARQLWGVLEKSGVAPIRDNGPTFFEED</sequence>
<dbReference type="HOGENOM" id="CLU_815991_0_0_5"/>
<keyword evidence="2" id="KW-1185">Reference proteome</keyword>
<organism evidence="1 2">
    <name type="scientific">Maritimibacter alkaliphilus HTCC2654</name>
    <dbReference type="NCBI Taxonomy" id="314271"/>
    <lineage>
        <taxon>Bacteria</taxon>
        <taxon>Pseudomonadati</taxon>
        <taxon>Pseudomonadota</taxon>
        <taxon>Alphaproteobacteria</taxon>
        <taxon>Rhodobacterales</taxon>
        <taxon>Roseobacteraceae</taxon>
        <taxon>Maritimibacter</taxon>
    </lineage>
</organism>
<dbReference type="EMBL" id="AAMT01000027">
    <property type="protein sequence ID" value="EAQ10698.1"/>
    <property type="molecule type" value="Genomic_DNA"/>
</dbReference>
<protein>
    <submittedName>
        <fullName evidence="1">Uncharacterized protein</fullName>
    </submittedName>
</protein>
<comment type="caution">
    <text evidence="1">The sequence shown here is derived from an EMBL/GenBank/DDBJ whole genome shotgun (WGS) entry which is preliminary data.</text>
</comment>
<evidence type="ECO:0000313" key="1">
    <source>
        <dbReference type="EMBL" id="EAQ10698.1"/>
    </source>
</evidence>
<dbReference type="eggNOG" id="ENOG5031AP3">
    <property type="taxonomic scope" value="Bacteria"/>
</dbReference>
<name>A3VM06_9RHOB</name>
<gene>
    <name evidence="1" type="ORF">RB2654_11879</name>
</gene>
<dbReference type="RefSeq" id="WP_008331836.1">
    <property type="nucleotide sequence ID" value="NZ_CH902578.1"/>
</dbReference>
<dbReference type="Proteomes" id="UP000002931">
    <property type="component" value="Unassembled WGS sequence"/>
</dbReference>
<proteinExistence type="predicted"/>
<evidence type="ECO:0000313" key="2">
    <source>
        <dbReference type="Proteomes" id="UP000002931"/>
    </source>
</evidence>
<accession>A3VM06</accession>
<dbReference type="OrthoDB" id="8420894at2"/>
<dbReference type="AlphaFoldDB" id="A3VM06"/>